<protein>
    <submittedName>
        <fullName evidence="1">Uncharacterized protein</fullName>
    </submittedName>
</protein>
<reference evidence="1" key="1">
    <citation type="submission" date="2014-05" db="EMBL/GenBank/DDBJ databases">
        <authorList>
            <person name="Chronopoulou M."/>
        </authorList>
    </citation>
    <scope>NUCLEOTIDE SEQUENCE</scope>
    <source>
        <tissue evidence="1">Whole organism</tissue>
    </source>
</reference>
<dbReference type="EMBL" id="HACA01004984">
    <property type="protein sequence ID" value="CDW22345.1"/>
    <property type="molecule type" value="Transcribed_RNA"/>
</dbReference>
<dbReference type="AlphaFoldDB" id="A0A0K2T992"/>
<accession>A0A0K2T992</accession>
<organism evidence="1">
    <name type="scientific">Lepeophtheirus salmonis</name>
    <name type="common">Salmon louse</name>
    <name type="synonym">Caligus salmonis</name>
    <dbReference type="NCBI Taxonomy" id="72036"/>
    <lineage>
        <taxon>Eukaryota</taxon>
        <taxon>Metazoa</taxon>
        <taxon>Ecdysozoa</taxon>
        <taxon>Arthropoda</taxon>
        <taxon>Crustacea</taxon>
        <taxon>Multicrustacea</taxon>
        <taxon>Hexanauplia</taxon>
        <taxon>Copepoda</taxon>
        <taxon>Siphonostomatoida</taxon>
        <taxon>Caligidae</taxon>
        <taxon>Lepeophtheirus</taxon>
    </lineage>
</organism>
<name>A0A0K2T992_LEPSM</name>
<evidence type="ECO:0000313" key="1">
    <source>
        <dbReference type="EMBL" id="CDW22345.1"/>
    </source>
</evidence>
<sequence>MVILEANDPRSIISRKKSTEKSGQDKRVTTYIHLKAREKIFLPWIAGDCPGVLYHVYGLRFP</sequence>
<feature type="non-terminal residue" evidence="1">
    <location>
        <position position="62"/>
    </location>
</feature>
<proteinExistence type="predicted"/>